<proteinExistence type="predicted"/>
<feature type="compositionally biased region" description="Acidic residues" evidence="1">
    <location>
        <begin position="98"/>
        <end position="108"/>
    </location>
</feature>
<keyword evidence="3" id="KW-1185">Reference proteome</keyword>
<evidence type="ECO:0000256" key="1">
    <source>
        <dbReference type="SAM" id="MobiDB-lite"/>
    </source>
</evidence>
<feature type="region of interest" description="Disordered" evidence="1">
    <location>
        <begin position="59"/>
        <end position="78"/>
    </location>
</feature>
<dbReference type="AlphaFoldDB" id="A0AAD9PUB3"/>
<feature type="compositionally biased region" description="Basic and acidic residues" evidence="1">
    <location>
        <begin position="59"/>
        <end position="70"/>
    </location>
</feature>
<feature type="region of interest" description="Disordered" evidence="1">
    <location>
        <begin position="85"/>
        <end position="118"/>
    </location>
</feature>
<reference evidence="2" key="1">
    <citation type="journal article" date="2023" name="G3 (Bethesda)">
        <title>Whole genome assembly and annotation of the endangered Caribbean coral Acropora cervicornis.</title>
        <authorList>
            <person name="Selwyn J.D."/>
            <person name="Vollmer S.V."/>
        </authorList>
    </citation>
    <scope>NUCLEOTIDE SEQUENCE</scope>
    <source>
        <strain evidence="2">K2</strain>
    </source>
</reference>
<dbReference type="Proteomes" id="UP001249851">
    <property type="component" value="Unassembled WGS sequence"/>
</dbReference>
<sequence length="143" mass="16399">MIFEEMKSNLSIPGDGSHEIERECAIRDRFQLQSHCVYSSRSHCEFRSETVNNEDQKLRRTKIRGEEGAKSGDFGDAVINRASFEQEAGIESYTTDDIGLEEESDPGESDASYNQNVDTEAVLSSDLRRRLLDRLRKRFNEED</sequence>
<comment type="caution">
    <text evidence="2">The sequence shown here is derived from an EMBL/GenBank/DDBJ whole genome shotgun (WGS) entry which is preliminary data.</text>
</comment>
<evidence type="ECO:0000313" key="2">
    <source>
        <dbReference type="EMBL" id="KAK2549210.1"/>
    </source>
</evidence>
<organism evidence="2 3">
    <name type="scientific">Acropora cervicornis</name>
    <name type="common">Staghorn coral</name>
    <dbReference type="NCBI Taxonomy" id="6130"/>
    <lineage>
        <taxon>Eukaryota</taxon>
        <taxon>Metazoa</taxon>
        <taxon>Cnidaria</taxon>
        <taxon>Anthozoa</taxon>
        <taxon>Hexacorallia</taxon>
        <taxon>Scleractinia</taxon>
        <taxon>Astrocoeniina</taxon>
        <taxon>Acroporidae</taxon>
        <taxon>Acropora</taxon>
    </lineage>
</organism>
<name>A0AAD9PUB3_ACRCE</name>
<protein>
    <submittedName>
        <fullName evidence="2">Uncharacterized protein</fullName>
    </submittedName>
</protein>
<reference evidence="2" key="2">
    <citation type="journal article" date="2023" name="Science">
        <title>Genomic signatures of disease resistance in endangered staghorn corals.</title>
        <authorList>
            <person name="Vollmer S.V."/>
            <person name="Selwyn J.D."/>
            <person name="Despard B.A."/>
            <person name="Roesel C.L."/>
        </authorList>
    </citation>
    <scope>NUCLEOTIDE SEQUENCE</scope>
    <source>
        <strain evidence="2">K2</strain>
    </source>
</reference>
<gene>
    <name evidence="2" type="ORF">P5673_030436</name>
</gene>
<accession>A0AAD9PUB3</accession>
<evidence type="ECO:0000313" key="3">
    <source>
        <dbReference type="Proteomes" id="UP001249851"/>
    </source>
</evidence>
<dbReference type="EMBL" id="JARQWQ010000130">
    <property type="protein sequence ID" value="KAK2549210.1"/>
    <property type="molecule type" value="Genomic_DNA"/>
</dbReference>